<dbReference type="PRINTS" id="PR00081">
    <property type="entry name" value="GDHRDH"/>
</dbReference>
<evidence type="ECO:0000313" key="4">
    <source>
        <dbReference type="EMBL" id="KAH6679967.1"/>
    </source>
</evidence>
<keyword evidence="1" id="KW-0521">NADP</keyword>
<dbReference type="SMART" id="SM00822">
    <property type="entry name" value="PKS_KR"/>
    <property type="match status" value="1"/>
</dbReference>
<proteinExistence type="predicted"/>
<dbReference type="GO" id="GO:0016491">
    <property type="term" value="F:oxidoreductase activity"/>
    <property type="evidence" value="ECO:0007669"/>
    <property type="project" value="UniProtKB-KW"/>
</dbReference>
<dbReference type="PANTHER" id="PTHR43658:SF8">
    <property type="entry name" value="17-BETA-HYDROXYSTEROID DEHYDROGENASE 14-RELATED"/>
    <property type="match status" value="1"/>
</dbReference>
<dbReference type="InterPro" id="IPR002347">
    <property type="entry name" value="SDR_fam"/>
</dbReference>
<sequence length="257" mass="27188">MKFENKLFVVTGGLSGLGAGTTKHLQALGGHVAVIDLTLPKKATKSTTLRCFKADVSNLEEVALAVQGILQWAYEKSLDIHGVVCCAGFLGPAKILSKSNTPLALERFRKVVDISLVGTIDIIRQLLPRMASQKPDADGQRGVLITVASAAAFDGQEGQVAYSAAKGAIASMTLPLARDLASQGIRAVCISPGLFDSNMTANMPAKAQESVRKGLEFPARGGRPDEFAAMVEHIVDNHMLNGTVIRLDGASRLPARL</sequence>
<dbReference type="InterPro" id="IPR057326">
    <property type="entry name" value="KR_dom"/>
</dbReference>
<keyword evidence="2" id="KW-0560">Oxidoreductase</keyword>
<dbReference type="EMBL" id="JAGSXJ010000020">
    <property type="protein sequence ID" value="KAH6679967.1"/>
    <property type="molecule type" value="Genomic_DNA"/>
</dbReference>
<reference evidence="4" key="1">
    <citation type="journal article" date="2021" name="Nat. Commun.">
        <title>Genetic determinants of endophytism in the Arabidopsis root mycobiome.</title>
        <authorList>
            <person name="Mesny F."/>
            <person name="Miyauchi S."/>
            <person name="Thiergart T."/>
            <person name="Pickel B."/>
            <person name="Atanasova L."/>
            <person name="Karlsson M."/>
            <person name="Huettel B."/>
            <person name="Barry K.W."/>
            <person name="Haridas S."/>
            <person name="Chen C."/>
            <person name="Bauer D."/>
            <person name="Andreopoulos W."/>
            <person name="Pangilinan J."/>
            <person name="LaButti K."/>
            <person name="Riley R."/>
            <person name="Lipzen A."/>
            <person name="Clum A."/>
            <person name="Drula E."/>
            <person name="Henrissat B."/>
            <person name="Kohler A."/>
            <person name="Grigoriev I.V."/>
            <person name="Martin F.M."/>
            <person name="Hacquard S."/>
        </authorList>
    </citation>
    <scope>NUCLEOTIDE SEQUENCE</scope>
    <source>
        <strain evidence="4">MPI-SDFR-AT-0117</strain>
    </source>
</reference>
<dbReference type="Proteomes" id="UP000770015">
    <property type="component" value="Unassembled WGS sequence"/>
</dbReference>
<evidence type="ECO:0000256" key="1">
    <source>
        <dbReference type="ARBA" id="ARBA00022857"/>
    </source>
</evidence>
<evidence type="ECO:0000259" key="3">
    <source>
        <dbReference type="SMART" id="SM00822"/>
    </source>
</evidence>
<dbReference type="PROSITE" id="PS00061">
    <property type="entry name" value="ADH_SHORT"/>
    <property type="match status" value="1"/>
</dbReference>
<gene>
    <name evidence="4" type="ORF">F5X68DRAFT_223748</name>
</gene>
<dbReference type="Gene3D" id="3.40.50.720">
    <property type="entry name" value="NAD(P)-binding Rossmann-like Domain"/>
    <property type="match status" value="1"/>
</dbReference>
<evidence type="ECO:0000256" key="2">
    <source>
        <dbReference type="ARBA" id="ARBA00023002"/>
    </source>
</evidence>
<dbReference type="OrthoDB" id="3819888at2759"/>
<accession>A0A9P9A960</accession>
<dbReference type="SUPFAM" id="SSF51735">
    <property type="entry name" value="NAD(P)-binding Rossmann-fold domains"/>
    <property type="match status" value="1"/>
</dbReference>
<comment type="caution">
    <text evidence="4">The sequence shown here is derived from an EMBL/GenBank/DDBJ whole genome shotgun (WGS) entry which is preliminary data.</text>
</comment>
<dbReference type="InterPro" id="IPR036291">
    <property type="entry name" value="NAD(P)-bd_dom_sf"/>
</dbReference>
<dbReference type="Pfam" id="PF00106">
    <property type="entry name" value="adh_short"/>
    <property type="match status" value="1"/>
</dbReference>
<dbReference type="PANTHER" id="PTHR43658">
    <property type="entry name" value="SHORT-CHAIN DEHYDROGENASE/REDUCTASE"/>
    <property type="match status" value="1"/>
</dbReference>
<name>A0A9P9A960_9PEZI</name>
<feature type="domain" description="Ketoreductase" evidence="3">
    <location>
        <begin position="6"/>
        <end position="198"/>
    </location>
</feature>
<dbReference type="AlphaFoldDB" id="A0A9P9A960"/>
<dbReference type="InterPro" id="IPR020904">
    <property type="entry name" value="Sc_DH/Rdtase_CS"/>
</dbReference>
<keyword evidence="5" id="KW-1185">Reference proteome</keyword>
<organism evidence="4 5">
    <name type="scientific">Plectosphaerella plurivora</name>
    <dbReference type="NCBI Taxonomy" id="936078"/>
    <lineage>
        <taxon>Eukaryota</taxon>
        <taxon>Fungi</taxon>
        <taxon>Dikarya</taxon>
        <taxon>Ascomycota</taxon>
        <taxon>Pezizomycotina</taxon>
        <taxon>Sordariomycetes</taxon>
        <taxon>Hypocreomycetidae</taxon>
        <taxon>Glomerellales</taxon>
        <taxon>Plectosphaerellaceae</taxon>
        <taxon>Plectosphaerella</taxon>
    </lineage>
</organism>
<protein>
    <recommendedName>
        <fullName evidence="3">Ketoreductase domain-containing protein</fullName>
    </recommendedName>
</protein>
<evidence type="ECO:0000313" key="5">
    <source>
        <dbReference type="Proteomes" id="UP000770015"/>
    </source>
</evidence>